<keyword evidence="4" id="KW-1185">Reference proteome</keyword>
<name>A0A193FMV9_9BORD</name>
<gene>
    <name evidence="2" type="ORF">BAU06_24785</name>
    <name evidence="3" type="ORF">BAU08_25360</name>
</gene>
<organism evidence="3 5">
    <name type="scientific">Bordetella bronchialis</name>
    <dbReference type="NCBI Taxonomy" id="463025"/>
    <lineage>
        <taxon>Bacteria</taxon>
        <taxon>Pseudomonadati</taxon>
        <taxon>Pseudomonadota</taxon>
        <taxon>Betaproteobacteria</taxon>
        <taxon>Burkholderiales</taxon>
        <taxon>Alcaligenaceae</taxon>
        <taxon>Bordetella</taxon>
    </lineage>
</organism>
<dbReference type="GO" id="GO:0016757">
    <property type="term" value="F:glycosyltransferase activity"/>
    <property type="evidence" value="ECO:0007669"/>
    <property type="project" value="InterPro"/>
</dbReference>
<protein>
    <recommendedName>
        <fullName evidence="1">Glycosyltransferase 61 catalytic domain-containing protein</fullName>
    </recommendedName>
</protein>
<accession>A0A193FMV9</accession>
<dbReference type="AlphaFoldDB" id="A0A193FMV9"/>
<dbReference type="EMBL" id="CP016171">
    <property type="protein sequence ID" value="ANN74240.1"/>
    <property type="molecule type" value="Genomic_DNA"/>
</dbReference>
<proteinExistence type="predicted"/>
<dbReference type="Proteomes" id="UP000092213">
    <property type="component" value="Chromosome"/>
</dbReference>
<feature type="domain" description="Glycosyltransferase 61 catalytic" evidence="1">
    <location>
        <begin position="88"/>
        <end position="270"/>
    </location>
</feature>
<evidence type="ECO:0000313" key="5">
    <source>
        <dbReference type="Proteomes" id="UP000092213"/>
    </source>
</evidence>
<dbReference type="InterPro" id="IPR049625">
    <property type="entry name" value="Glyco_transf_61_cat"/>
</dbReference>
<reference evidence="4 5" key="1">
    <citation type="submission" date="2016-06" db="EMBL/GenBank/DDBJ databases">
        <title>Complete genome sequences of Bordetella bronchialis and Bordetella flabilis.</title>
        <authorList>
            <person name="LiPuma J.J."/>
            <person name="Spilker T."/>
        </authorList>
    </citation>
    <scope>NUCLEOTIDE SEQUENCE [LARGE SCALE GENOMIC DNA]</scope>
    <source>
        <strain evidence="3 5">AU17976</strain>
        <strain evidence="2 4">AU3182</strain>
    </source>
</reference>
<evidence type="ECO:0000313" key="3">
    <source>
        <dbReference type="EMBL" id="ANN74240.1"/>
    </source>
</evidence>
<dbReference type="EMBL" id="CP016170">
    <property type="protein sequence ID" value="ANN69092.1"/>
    <property type="molecule type" value="Genomic_DNA"/>
</dbReference>
<evidence type="ECO:0000313" key="2">
    <source>
        <dbReference type="EMBL" id="ANN69092.1"/>
    </source>
</evidence>
<evidence type="ECO:0000313" key="4">
    <source>
        <dbReference type="Proteomes" id="UP000091897"/>
    </source>
</evidence>
<dbReference type="Proteomes" id="UP000091897">
    <property type="component" value="Chromosome"/>
</dbReference>
<dbReference type="Pfam" id="PF04577">
    <property type="entry name" value="Glyco_transf_61"/>
    <property type="match status" value="1"/>
</dbReference>
<dbReference type="KEGG" id="bbro:BAU06_24785"/>
<evidence type="ECO:0000259" key="1">
    <source>
        <dbReference type="Pfam" id="PF04577"/>
    </source>
</evidence>
<sequence length="366" mass="40066">MRTVTVPAQWICTAKDALVIGGFQVLLGKDFLLYEPAADPNAGFVAGIWQYVAGVRGTRNQVVVKFDYEERQSVGEAILLSGRCSPNYYHWLIEYLGKARLIAGAPDLQGVPLIVDADMPAAEFESLALVLPGWPLIRVSRTTLLQVGKLHIPSVGTHLPDNLKDAGWKGGALCFGMLGFLRERVFSALGISEADPYPRRIVFLVRPWGRNITNAAQVEEVARQFGAEIVDPSVLSFADQVRLFHDSELVIGAMGASFTNLIFCRPGTRALALSSPYTQNFCVHSNLALFAGVHYSIIVGEHPQYRDGDEKTNRDVNLYLDSYSVAPEKLGCALAAWRAESTLEVRLPDSPGGRGRGALPHDRISM</sequence>
<dbReference type="STRING" id="463025.BAU08_25360"/>